<gene>
    <name evidence="1" type="ORF">BBB56_07325</name>
</gene>
<dbReference type="AlphaFoldDB" id="A0A3N4PEG2"/>
<keyword evidence="2" id="KW-1185">Reference proteome</keyword>
<dbReference type="EMBL" id="RMVG01000003">
    <property type="protein sequence ID" value="RPE03191.1"/>
    <property type="molecule type" value="Genomic_DNA"/>
</dbReference>
<dbReference type="PROSITE" id="PS51257">
    <property type="entry name" value="PROKAR_LIPOPROTEIN"/>
    <property type="match status" value="1"/>
</dbReference>
<comment type="caution">
    <text evidence="1">The sequence shown here is derived from an EMBL/GenBank/DDBJ whole genome shotgun (WGS) entry which is preliminary data.</text>
</comment>
<dbReference type="Gene3D" id="2.40.10.120">
    <property type="match status" value="1"/>
</dbReference>
<accession>A0A3N4PEG2</accession>
<name>A0A3N4PEG2_9GAMM</name>
<sequence length="220" mass="23684">MKINTMRKQFLWPAFAALALSGCSVGHTEYSRTAMQHVDMSFTGIPTILGLGTLGSSIPITPEYSLTAAHVAKFAVQRVKAYHPYCDLAIIYHKNDAATLAKFRSSGVGDPVRMYGYSFISAMPVESSGTNLARTAIRNSWNKKPCMAMASNAGVVKGMSGGAVYNADNTLGGVIVGFSDEIKSNRSGKIVLKDVSLYIPYSDFQSWLQQNIGQAPRTGA</sequence>
<dbReference type="Proteomes" id="UP000281332">
    <property type="component" value="Unassembled WGS sequence"/>
</dbReference>
<dbReference type="OrthoDB" id="6535212at2"/>
<keyword evidence="1" id="KW-0645">Protease</keyword>
<evidence type="ECO:0000313" key="1">
    <source>
        <dbReference type="EMBL" id="RPE03191.1"/>
    </source>
</evidence>
<protein>
    <submittedName>
        <fullName evidence="1">Serine protease</fullName>
    </submittedName>
</protein>
<dbReference type="GO" id="GO:0006508">
    <property type="term" value="P:proteolysis"/>
    <property type="evidence" value="ECO:0007669"/>
    <property type="project" value="UniProtKB-KW"/>
</dbReference>
<dbReference type="GO" id="GO:0008233">
    <property type="term" value="F:peptidase activity"/>
    <property type="evidence" value="ECO:0007669"/>
    <property type="project" value="UniProtKB-KW"/>
</dbReference>
<keyword evidence="1" id="KW-0378">Hydrolase</keyword>
<dbReference type="InterPro" id="IPR009003">
    <property type="entry name" value="Peptidase_S1_PA"/>
</dbReference>
<reference evidence="1 2" key="1">
    <citation type="submission" date="2018-11" db="EMBL/GenBank/DDBJ databases">
        <title>Whole genome sequencing of Pantoea sp. RIT388.</title>
        <authorList>
            <person name="Gan H.M."/>
            <person name="Hudson A.O."/>
        </authorList>
    </citation>
    <scope>NUCLEOTIDE SEQUENCE [LARGE SCALE GENOMIC DNA]</scope>
    <source>
        <strain evidence="1 2">RIT388</strain>
    </source>
</reference>
<evidence type="ECO:0000313" key="2">
    <source>
        <dbReference type="Proteomes" id="UP000281332"/>
    </source>
</evidence>
<proteinExistence type="predicted"/>
<dbReference type="SUPFAM" id="SSF50494">
    <property type="entry name" value="Trypsin-like serine proteases"/>
    <property type="match status" value="1"/>
</dbReference>
<organism evidence="1 2">
    <name type="scientific">Candidatus Pantoea deserta</name>
    <dbReference type="NCBI Taxonomy" id="1869313"/>
    <lineage>
        <taxon>Bacteria</taxon>
        <taxon>Pseudomonadati</taxon>
        <taxon>Pseudomonadota</taxon>
        <taxon>Gammaproteobacteria</taxon>
        <taxon>Enterobacterales</taxon>
        <taxon>Erwiniaceae</taxon>
        <taxon>Pantoea</taxon>
    </lineage>
</organism>